<dbReference type="InterPro" id="IPR050793">
    <property type="entry name" value="CMP-NeuNAc_synthase"/>
</dbReference>
<dbReference type="AlphaFoldDB" id="A0A928ZVW6"/>
<name>A0A928ZVW6_LEPEC</name>
<dbReference type="RefSeq" id="WP_193994371.1">
    <property type="nucleotide sequence ID" value="NZ_JADEXP010000168.1"/>
</dbReference>
<protein>
    <submittedName>
        <fullName evidence="1">Pseudaminic acid cytidylyltransferase</fullName>
        <ecNumber evidence="1">2.7.7.81</ecNumber>
    </submittedName>
</protein>
<dbReference type="Proteomes" id="UP000615026">
    <property type="component" value="Unassembled WGS sequence"/>
</dbReference>
<sequence>MRVAIIPARGGSKRIPRKNIRAFYGKPMIAWSIVAALESHLFDHVIVSTDAAAIAKVAKQWGAEVPFMRPDNLADDHTGTTEVMTHATQWAIEQGWPITSICCIYATAPFIQVDDLQRGLEILDSGNWDYAFSVTEFTAPIFRALSKTPEGSVEMFFPQYLLTRSQDLPRALHDAGQFYWGRPSAWLNGKHIFHGHSTPIIIPRWRVQDIDNEEDWTRAEIIAPVIMNKIESDN</sequence>
<dbReference type="InterPro" id="IPR020039">
    <property type="entry name" value="PseF"/>
</dbReference>
<reference evidence="1" key="1">
    <citation type="submission" date="2020-10" db="EMBL/GenBank/DDBJ databases">
        <authorList>
            <person name="Castelo-Branco R."/>
            <person name="Eusebio N."/>
            <person name="Adriana R."/>
            <person name="Vieira A."/>
            <person name="Brugerolle De Fraissinette N."/>
            <person name="Rezende De Castro R."/>
            <person name="Schneider M.P."/>
            <person name="Vasconcelos V."/>
            <person name="Leao P.N."/>
        </authorList>
    </citation>
    <scope>NUCLEOTIDE SEQUENCE</scope>
    <source>
        <strain evidence="1">LEGE 11479</strain>
    </source>
</reference>
<organism evidence="1 2">
    <name type="scientific">Leptolyngbya cf. ectocarpi LEGE 11479</name>
    <dbReference type="NCBI Taxonomy" id="1828722"/>
    <lineage>
        <taxon>Bacteria</taxon>
        <taxon>Bacillati</taxon>
        <taxon>Cyanobacteriota</taxon>
        <taxon>Cyanophyceae</taxon>
        <taxon>Leptolyngbyales</taxon>
        <taxon>Leptolyngbyaceae</taxon>
        <taxon>Leptolyngbya group</taxon>
        <taxon>Leptolyngbya</taxon>
    </lineage>
</organism>
<dbReference type="InterPro" id="IPR029044">
    <property type="entry name" value="Nucleotide-diphossugar_trans"/>
</dbReference>
<dbReference type="PANTHER" id="PTHR21485:SF6">
    <property type="entry name" value="N-ACYLNEURAMINATE CYTIDYLYLTRANSFERASE-RELATED"/>
    <property type="match status" value="1"/>
</dbReference>
<dbReference type="EC" id="2.7.7.81" evidence="1"/>
<dbReference type="InterPro" id="IPR003329">
    <property type="entry name" value="Cytidylyl_trans"/>
</dbReference>
<dbReference type="CDD" id="cd02513">
    <property type="entry name" value="CMP-NeuAc_Synthase"/>
    <property type="match status" value="1"/>
</dbReference>
<dbReference type="Pfam" id="PF02348">
    <property type="entry name" value="CTP_transf_3"/>
    <property type="match status" value="1"/>
</dbReference>
<keyword evidence="2" id="KW-1185">Reference proteome</keyword>
<dbReference type="PANTHER" id="PTHR21485">
    <property type="entry name" value="HAD SUPERFAMILY MEMBERS CMAS AND KDSC"/>
    <property type="match status" value="1"/>
</dbReference>
<dbReference type="SUPFAM" id="SSF53448">
    <property type="entry name" value="Nucleotide-diphospho-sugar transferases"/>
    <property type="match status" value="1"/>
</dbReference>
<proteinExistence type="predicted"/>
<accession>A0A928ZVW6</accession>
<dbReference type="NCBIfam" id="TIGR03584">
    <property type="entry name" value="PseF"/>
    <property type="match status" value="1"/>
</dbReference>
<keyword evidence="1" id="KW-0808">Transferase</keyword>
<dbReference type="EMBL" id="JADEXP010000168">
    <property type="protein sequence ID" value="MBE9068426.1"/>
    <property type="molecule type" value="Genomic_DNA"/>
</dbReference>
<keyword evidence="1" id="KW-0548">Nucleotidyltransferase</keyword>
<gene>
    <name evidence="1" type="primary">pseF</name>
    <name evidence="1" type="ORF">IQ260_17375</name>
</gene>
<evidence type="ECO:0000313" key="1">
    <source>
        <dbReference type="EMBL" id="MBE9068426.1"/>
    </source>
</evidence>
<evidence type="ECO:0000313" key="2">
    <source>
        <dbReference type="Proteomes" id="UP000615026"/>
    </source>
</evidence>
<dbReference type="Gene3D" id="3.90.550.10">
    <property type="entry name" value="Spore Coat Polysaccharide Biosynthesis Protein SpsA, Chain A"/>
    <property type="match status" value="1"/>
</dbReference>
<dbReference type="GO" id="GO:0008781">
    <property type="term" value="F:N-acylneuraminate cytidylyltransferase activity"/>
    <property type="evidence" value="ECO:0007669"/>
    <property type="project" value="TreeGrafter"/>
</dbReference>
<comment type="caution">
    <text evidence="1">The sequence shown here is derived from an EMBL/GenBank/DDBJ whole genome shotgun (WGS) entry which is preliminary data.</text>
</comment>